<dbReference type="InterPro" id="IPR001296">
    <property type="entry name" value="Glyco_trans_1"/>
</dbReference>
<dbReference type="InterPro" id="IPR050194">
    <property type="entry name" value="Glycosyltransferase_grp1"/>
</dbReference>
<dbReference type="PANTHER" id="PTHR45947:SF13">
    <property type="entry name" value="TRANSFERASE"/>
    <property type="match status" value="1"/>
</dbReference>
<gene>
    <name evidence="3" type="ORF">SAMN05660706_13037</name>
</gene>
<sequence length="410" mass="47138">MAYNLLLKFLSRIFYMKVLFINTLYYPNIVGGAERSVQFLAEALVHESHNSVVISTMPGTGVQTGEVNGVKVYYVGLKNFYWPFRDKQNPALLKPFWHLIDSYNPFMAKEVDKIIEKERPDVVHTNNLAGFSVTVWPVVKRRGLSLVHTIRDYYLLCPASNMFKHNSNCEKQCGICRIYSKPRGYYSNLVNVVVGNSKFILEKHILQGLFPSAKQRVVFNAYKSNSVPVISRKHKPMRFGYIGQLNQAKGVEFILKAIMNSNIENFTLDVAGRGNPEYENYLKKQSTSNVCFLGFVQPENFFSQIDVLFVPSLWHEPLPRTIFEAYSYGIPVVGSNRGGIPELIEEGRTGFLFDPDRPEEFLKIIVKLVNNPDLVYNMREACLKKAEEFTPERIIKQYLQVYFESLEKDC</sequence>
<reference evidence="4" key="1">
    <citation type="submission" date="2016-10" db="EMBL/GenBank/DDBJ databases">
        <authorList>
            <person name="Varghese N."/>
            <person name="Submissions S."/>
        </authorList>
    </citation>
    <scope>NUCLEOTIDE SEQUENCE [LARGE SCALE GENOMIC DNA]</scope>
    <source>
        <strain evidence="4">DSM 3669</strain>
    </source>
</reference>
<accession>A0A1I6E9L4</accession>
<dbReference type="CDD" id="cd03823">
    <property type="entry name" value="GT4_ExpE7-like"/>
    <property type="match status" value="1"/>
</dbReference>
<evidence type="ECO:0000259" key="2">
    <source>
        <dbReference type="Pfam" id="PF13439"/>
    </source>
</evidence>
<dbReference type="SUPFAM" id="SSF53756">
    <property type="entry name" value="UDP-Glycosyltransferase/glycogen phosphorylase"/>
    <property type="match status" value="1"/>
</dbReference>
<feature type="domain" description="Glycosyl transferase family 1" evidence="1">
    <location>
        <begin position="232"/>
        <end position="386"/>
    </location>
</feature>
<dbReference type="InterPro" id="IPR028098">
    <property type="entry name" value="Glyco_trans_4-like_N"/>
</dbReference>
<dbReference type="EMBL" id="FOYM01000030">
    <property type="protein sequence ID" value="SFR14242.1"/>
    <property type="molecule type" value="Genomic_DNA"/>
</dbReference>
<organism evidence="3 4">
    <name type="scientific">Desulfoscipio geothermicus DSM 3669</name>
    <dbReference type="NCBI Taxonomy" id="1121426"/>
    <lineage>
        <taxon>Bacteria</taxon>
        <taxon>Bacillati</taxon>
        <taxon>Bacillota</taxon>
        <taxon>Clostridia</taxon>
        <taxon>Eubacteriales</taxon>
        <taxon>Desulfallaceae</taxon>
        <taxon>Desulfoscipio</taxon>
    </lineage>
</organism>
<dbReference type="GO" id="GO:0016757">
    <property type="term" value="F:glycosyltransferase activity"/>
    <property type="evidence" value="ECO:0007669"/>
    <property type="project" value="InterPro"/>
</dbReference>
<dbReference type="PANTHER" id="PTHR45947">
    <property type="entry name" value="SULFOQUINOVOSYL TRANSFERASE SQD2"/>
    <property type="match status" value="1"/>
</dbReference>
<keyword evidence="4" id="KW-1185">Reference proteome</keyword>
<evidence type="ECO:0000259" key="1">
    <source>
        <dbReference type="Pfam" id="PF00534"/>
    </source>
</evidence>
<dbReference type="Pfam" id="PF13439">
    <property type="entry name" value="Glyco_transf_4"/>
    <property type="match status" value="1"/>
</dbReference>
<dbReference type="Pfam" id="PF00534">
    <property type="entry name" value="Glycos_transf_1"/>
    <property type="match status" value="1"/>
</dbReference>
<dbReference type="OrthoDB" id="9801609at2"/>
<protein>
    <submittedName>
        <fullName evidence="3">Glycosyltransferase involved in cell wall bisynthesis</fullName>
    </submittedName>
</protein>
<name>A0A1I6E9L4_9FIRM</name>
<dbReference type="STRING" id="39060.SAMN05660706_13037"/>
<dbReference type="Gene3D" id="3.40.50.2000">
    <property type="entry name" value="Glycogen Phosphorylase B"/>
    <property type="match status" value="2"/>
</dbReference>
<feature type="domain" description="Glycosyltransferase subfamily 4-like N-terminal" evidence="2">
    <location>
        <begin position="30"/>
        <end position="220"/>
    </location>
</feature>
<dbReference type="Proteomes" id="UP000199584">
    <property type="component" value="Unassembled WGS sequence"/>
</dbReference>
<proteinExistence type="predicted"/>
<evidence type="ECO:0000313" key="3">
    <source>
        <dbReference type="EMBL" id="SFR14242.1"/>
    </source>
</evidence>
<evidence type="ECO:0000313" key="4">
    <source>
        <dbReference type="Proteomes" id="UP000199584"/>
    </source>
</evidence>
<keyword evidence="3" id="KW-0808">Transferase</keyword>
<dbReference type="AlphaFoldDB" id="A0A1I6E9L4"/>